<keyword evidence="4" id="KW-0694">RNA-binding</keyword>
<feature type="region of interest" description="Disordered" evidence="5">
    <location>
        <begin position="1"/>
        <end position="46"/>
    </location>
</feature>
<dbReference type="Proteomes" id="UP001454036">
    <property type="component" value="Unassembled WGS sequence"/>
</dbReference>
<dbReference type="InterPro" id="IPR029028">
    <property type="entry name" value="Alpha/beta_knot_MTases"/>
</dbReference>
<keyword evidence="7" id="KW-1185">Reference proteome</keyword>
<dbReference type="Gene3D" id="3.40.1280.10">
    <property type="match status" value="1"/>
</dbReference>
<dbReference type="AlphaFoldDB" id="A0AAV3P4G9"/>
<sequence>MKGQKRKKTEGKYEREESEQIVEDEAEEEMEEAMKSEGTTGNVDEQGDEVLDEVPDIHLVPCDGSKKPELFLSRRMLPWKLLKSGRSETACFLSRFLFNGNSYDLLNSQKHHEFLKRHNRNPSNYRPDIAFECVSMITIAMEEKWNIL</sequence>
<dbReference type="InterPro" id="IPR005304">
    <property type="entry name" value="Rbsml_bgen_MeTrfase_EMG1/NEP1"/>
</dbReference>
<organism evidence="6 7">
    <name type="scientific">Lithospermum erythrorhizon</name>
    <name type="common">Purple gromwell</name>
    <name type="synonym">Lithospermum officinale var. erythrorhizon</name>
    <dbReference type="NCBI Taxonomy" id="34254"/>
    <lineage>
        <taxon>Eukaryota</taxon>
        <taxon>Viridiplantae</taxon>
        <taxon>Streptophyta</taxon>
        <taxon>Embryophyta</taxon>
        <taxon>Tracheophyta</taxon>
        <taxon>Spermatophyta</taxon>
        <taxon>Magnoliopsida</taxon>
        <taxon>eudicotyledons</taxon>
        <taxon>Gunneridae</taxon>
        <taxon>Pentapetalae</taxon>
        <taxon>asterids</taxon>
        <taxon>lamiids</taxon>
        <taxon>Boraginales</taxon>
        <taxon>Boraginaceae</taxon>
        <taxon>Boraginoideae</taxon>
        <taxon>Lithospermeae</taxon>
        <taxon>Lithospermum</taxon>
    </lineage>
</organism>
<reference evidence="6 7" key="1">
    <citation type="submission" date="2024-01" db="EMBL/GenBank/DDBJ databases">
        <title>The complete chloroplast genome sequence of Lithospermum erythrorhizon: insights into the phylogenetic relationship among Boraginaceae species and the maternal lineages of purple gromwells.</title>
        <authorList>
            <person name="Okada T."/>
            <person name="Watanabe K."/>
        </authorList>
    </citation>
    <scope>NUCLEOTIDE SEQUENCE [LARGE SCALE GENOMIC DNA]</scope>
</reference>
<dbReference type="GO" id="GO:0019843">
    <property type="term" value="F:rRNA binding"/>
    <property type="evidence" value="ECO:0007669"/>
    <property type="project" value="UniProtKB-KW"/>
</dbReference>
<comment type="similarity">
    <text evidence="1">Belongs to the class IV-like SAM-binding methyltransferase superfamily. RNA methyltransferase NEP1 family.</text>
</comment>
<dbReference type="GO" id="GO:0070475">
    <property type="term" value="P:rRNA base methylation"/>
    <property type="evidence" value="ECO:0007669"/>
    <property type="project" value="InterPro"/>
</dbReference>
<evidence type="ECO:0000313" key="6">
    <source>
        <dbReference type="EMBL" id="GAA0146542.1"/>
    </source>
</evidence>
<dbReference type="GO" id="GO:0070037">
    <property type="term" value="F:rRNA (pseudouridine) methyltransferase activity"/>
    <property type="evidence" value="ECO:0007669"/>
    <property type="project" value="InterPro"/>
</dbReference>
<dbReference type="Pfam" id="PF03587">
    <property type="entry name" value="EMG1"/>
    <property type="match status" value="1"/>
</dbReference>
<accession>A0AAV3P4G9</accession>
<protein>
    <submittedName>
        <fullName evidence="6">Uncharacterized protein</fullName>
    </submittedName>
</protein>
<evidence type="ECO:0000256" key="4">
    <source>
        <dbReference type="ARBA" id="ARBA00022884"/>
    </source>
</evidence>
<dbReference type="SUPFAM" id="SSF75217">
    <property type="entry name" value="alpha/beta knot"/>
    <property type="match status" value="1"/>
</dbReference>
<dbReference type="EMBL" id="BAABME010000945">
    <property type="protein sequence ID" value="GAA0146542.1"/>
    <property type="molecule type" value="Genomic_DNA"/>
</dbReference>
<name>A0AAV3P4G9_LITER</name>
<evidence type="ECO:0000256" key="2">
    <source>
        <dbReference type="ARBA" id="ARBA00022517"/>
    </source>
</evidence>
<evidence type="ECO:0000256" key="5">
    <source>
        <dbReference type="SAM" id="MobiDB-lite"/>
    </source>
</evidence>
<proteinExistence type="inferred from homology"/>
<gene>
    <name evidence="6" type="ORF">LIER_06469</name>
</gene>
<keyword evidence="3" id="KW-0699">rRNA-binding</keyword>
<keyword evidence="2" id="KW-0690">Ribosome biogenesis</keyword>
<evidence type="ECO:0000256" key="3">
    <source>
        <dbReference type="ARBA" id="ARBA00022730"/>
    </source>
</evidence>
<feature type="compositionally biased region" description="Acidic residues" evidence="5">
    <location>
        <begin position="16"/>
        <end position="31"/>
    </location>
</feature>
<dbReference type="InterPro" id="IPR029026">
    <property type="entry name" value="tRNA_m1G_MTases_N"/>
</dbReference>
<evidence type="ECO:0000256" key="1">
    <source>
        <dbReference type="ARBA" id="ARBA00008115"/>
    </source>
</evidence>
<comment type="caution">
    <text evidence="6">The sequence shown here is derived from an EMBL/GenBank/DDBJ whole genome shotgun (WGS) entry which is preliminary data.</text>
</comment>
<evidence type="ECO:0000313" key="7">
    <source>
        <dbReference type="Proteomes" id="UP001454036"/>
    </source>
</evidence>